<name>A0A161ZSL9_9GAMM</name>
<gene>
    <name evidence="1" type="ORF">N475_23855</name>
</gene>
<dbReference type="EMBL" id="AUYB01000144">
    <property type="protein sequence ID" value="KZN30857.1"/>
    <property type="molecule type" value="Genomic_DNA"/>
</dbReference>
<dbReference type="GO" id="GO:0006313">
    <property type="term" value="P:DNA transposition"/>
    <property type="evidence" value="ECO:0007669"/>
    <property type="project" value="InterPro"/>
</dbReference>
<dbReference type="InterPro" id="IPR036515">
    <property type="entry name" value="Transposase_17_sf"/>
</dbReference>
<evidence type="ECO:0000313" key="2">
    <source>
        <dbReference type="Proteomes" id="UP000076643"/>
    </source>
</evidence>
<dbReference type="PATRIC" id="fig|1365250.3.peg.4728"/>
<evidence type="ECO:0000313" key="1">
    <source>
        <dbReference type="EMBL" id="KZN30857.1"/>
    </source>
</evidence>
<keyword evidence="2" id="KW-1185">Reference proteome</keyword>
<accession>A0A161ZSL9</accession>
<dbReference type="Proteomes" id="UP000076643">
    <property type="component" value="Unassembled WGS sequence"/>
</dbReference>
<organism evidence="1 2">
    <name type="scientific">Pseudoalteromonas luteoviolacea DSM 6061</name>
    <dbReference type="NCBI Taxonomy" id="1365250"/>
    <lineage>
        <taxon>Bacteria</taxon>
        <taxon>Pseudomonadati</taxon>
        <taxon>Pseudomonadota</taxon>
        <taxon>Gammaproteobacteria</taxon>
        <taxon>Alteromonadales</taxon>
        <taxon>Pseudoalteromonadaceae</taxon>
        <taxon>Pseudoalteromonas</taxon>
    </lineage>
</organism>
<evidence type="ECO:0008006" key="3">
    <source>
        <dbReference type="Google" id="ProtNLM"/>
    </source>
</evidence>
<reference evidence="1 2" key="1">
    <citation type="submission" date="2013-07" db="EMBL/GenBank/DDBJ databases">
        <title>Comparative Genomic and Metabolomic Analysis of Twelve Strains of Pseudoalteromonas luteoviolacea.</title>
        <authorList>
            <person name="Vynne N.G."/>
            <person name="Mansson M."/>
            <person name="Gram L."/>
        </authorList>
    </citation>
    <scope>NUCLEOTIDE SEQUENCE [LARGE SCALE GENOMIC DNA]</scope>
    <source>
        <strain evidence="1 2">DSM 6061</strain>
    </source>
</reference>
<dbReference type="AlphaFoldDB" id="A0A161ZSL9"/>
<dbReference type="GO" id="GO:0004803">
    <property type="term" value="F:transposase activity"/>
    <property type="evidence" value="ECO:0007669"/>
    <property type="project" value="InterPro"/>
</dbReference>
<sequence>MQLFEEFLHLKIYSGQHFWERGYFCVTAGELNRNDKGILRASFEQKSHDNAVANDSHWLQPKYKWTFSPPK</sequence>
<comment type="caution">
    <text evidence="1">The sequence shown here is derived from an EMBL/GenBank/DDBJ whole genome shotgun (WGS) entry which is preliminary data.</text>
</comment>
<dbReference type="GO" id="GO:0003677">
    <property type="term" value="F:DNA binding"/>
    <property type="evidence" value="ECO:0007669"/>
    <property type="project" value="InterPro"/>
</dbReference>
<dbReference type="SUPFAM" id="SSF143422">
    <property type="entry name" value="Transposase IS200-like"/>
    <property type="match status" value="1"/>
</dbReference>
<protein>
    <recommendedName>
        <fullName evidence="3">Transposase IS200-like domain-containing protein</fullName>
    </recommendedName>
</protein>
<proteinExistence type="predicted"/>